<protein>
    <recommendedName>
        <fullName evidence="9">PDZ domain-containing protein</fullName>
    </recommendedName>
</protein>
<dbReference type="GO" id="GO:0045296">
    <property type="term" value="F:cadherin binding"/>
    <property type="evidence" value="ECO:0007669"/>
    <property type="project" value="InterPro"/>
</dbReference>
<dbReference type="FunFam" id="1.20.120.230:FF:000007">
    <property type="entry name" value="Catenin alpha 1"/>
    <property type="match status" value="1"/>
</dbReference>
<evidence type="ECO:0000256" key="6">
    <source>
        <dbReference type="ARBA" id="ARBA00022949"/>
    </source>
</evidence>
<reference evidence="10" key="1">
    <citation type="submission" date="2020-11" db="EMBL/GenBank/DDBJ databases">
        <authorList>
            <person name="Tran Van P."/>
        </authorList>
    </citation>
    <scope>NUCLEOTIDE SEQUENCE</scope>
</reference>
<dbReference type="GO" id="GO:0016477">
    <property type="term" value="P:cell migration"/>
    <property type="evidence" value="ECO:0007669"/>
    <property type="project" value="TreeGrafter"/>
</dbReference>
<feature type="compositionally biased region" description="Low complexity" evidence="8">
    <location>
        <begin position="1367"/>
        <end position="1379"/>
    </location>
</feature>
<feature type="compositionally biased region" description="Basic residues" evidence="8">
    <location>
        <begin position="1418"/>
        <end position="1430"/>
    </location>
</feature>
<dbReference type="SUPFAM" id="SSF47220">
    <property type="entry name" value="alpha-catenin/vinculin-like"/>
    <property type="match status" value="4"/>
</dbReference>
<evidence type="ECO:0000256" key="3">
    <source>
        <dbReference type="ARBA" id="ARBA00008376"/>
    </source>
</evidence>
<dbReference type="GO" id="GO:0005912">
    <property type="term" value="C:adherens junction"/>
    <property type="evidence" value="ECO:0007669"/>
    <property type="project" value="TreeGrafter"/>
</dbReference>
<dbReference type="Gene3D" id="1.20.120.230">
    <property type="entry name" value="Alpha-catenin/vinculin-like"/>
    <property type="match status" value="5"/>
</dbReference>
<feature type="region of interest" description="Disordered" evidence="8">
    <location>
        <begin position="1127"/>
        <end position="1184"/>
    </location>
</feature>
<evidence type="ECO:0000256" key="4">
    <source>
        <dbReference type="ARBA" id="ARBA00022490"/>
    </source>
</evidence>
<feature type="region of interest" description="Disordered" evidence="8">
    <location>
        <begin position="1367"/>
        <end position="1430"/>
    </location>
</feature>
<dbReference type="OrthoDB" id="6376697at2759"/>
<dbReference type="Gene3D" id="6.10.250.2510">
    <property type="match status" value="1"/>
</dbReference>
<comment type="similarity">
    <text evidence="3">Belongs to the vinculin/alpha-catenin family.</text>
</comment>
<keyword evidence="6" id="KW-0965">Cell junction</keyword>
<dbReference type="EMBL" id="OA882313">
    <property type="protein sequence ID" value="CAD7274657.1"/>
    <property type="molecule type" value="Genomic_DNA"/>
</dbReference>
<dbReference type="GO" id="GO:0005856">
    <property type="term" value="C:cytoskeleton"/>
    <property type="evidence" value="ECO:0007669"/>
    <property type="project" value="UniProtKB-SubCell"/>
</dbReference>
<dbReference type="EMBL" id="CAJPEX010000276">
    <property type="protein sequence ID" value="CAG0914809.1"/>
    <property type="molecule type" value="Genomic_DNA"/>
</dbReference>
<keyword evidence="5" id="KW-0130">Cell adhesion</keyword>
<dbReference type="InterPro" id="IPR036034">
    <property type="entry name" value="PDZ_sf"/>
</dbReference>
<dbReference type="InterPro" id="IPR006077">
    <property type="entry name" value="Vinculin/catenin"/>
</dbReference>
<keyword evidence="7" id="KW-0206">Cytoskeleton</keyword>
<dbReference type="Pfam" id="PF01044">
    <property type="entry name" value="Vinculin"/>
    <property type="match status" value="1"/>
</dbReference>
<evidence type="ECO:0000256" key="2">
    <source>
        <dbReference type="ARBA" id="ARBA00004282"/>
    </source>
</evidence>
<proteinExistence type="inferred from homology"/>
<dbReference type="Pfam" id="PF17820">
    <property type="entry name" value="PDZ_6"/>
    <property type="match status" value="1"/>
</dbReference>
<accession>A0A7R9BIP0</accession>
<feature type="compositionally biased region" description="Basic residues" evidence="8">
    <location>
        <begin position="1261"/>
        <end position="1281"/>
    </location>
</feature>
<name>A0A7R9BIP0_9CRUS</name>
<dbReference type="PRINTS" id="PR00805">
    <property type="entry name" value="ALPHACATENIN"/>
</dbReference>
<gene>
    <name evidence="10" type="ORF">NMOB1V02_LOCUS2481</name>
</gene>
<dbReference type="SMART" id="SM00228">
    <property type="entry name" value="PDZ"/>
    <property type="match status" value="1"/>
</dbReference>
<evidence type="ECO:0000313" key="11">
    <source>
        <dbReference type="Proteomes" id="UP000678499"/>
    </source>
</evidence>
<evidence type="ECO:0000256" key="7">
    <source>
        <dbReference type="ARBA" id="ARBA00023212"/>
    </source>
</evidence>
<evidence type="ECO:0000256" key="1">
    <source>
        <dbReference type="ARBA" id="ARBA00004245"/>
    </source>
</evidence>
<evidence type="ECO:0000313" key="10">
    <source>
        <dbReference type="EMBL" id="CAD7274657.1"/>
    </source>
</evidence>
<feature type="compositionally biased region" description="Basic and acidic residues" evidence="8">
    <location>
        <begin position="1282"/>
        <end position="1291"/>
    </location>
</feature>
<sequence>MSLNDSGEVFSKWNTENLEVKTLAVQRALEPLVVQVTTLVNSNGQSKKKKGRSKRAHVLVAAVEAATENFIQKGQTIAIENPDIQQEMLSAVEEVRKTGQAMSSASREFADDPCSSLKRGNMVRAARALLSAVTRLLILADMVDVHCLMRSLHMVENDLERIRNVKSQQELMETFRAFGKNASNLVNAAAKRQVEMKDRRLRDDLAAARAVLKKHSMLLLTASKAYVRHPTLAAAKANRDFIMKQVCQAVNTISDVAQGKPTPQSQIALPYDGPGELAAALDDFDDGIILDPLTYNEVRTRPSLEERLESIISGAALMADSSCTRDERRERIVAECNAVRQALQDLLSEYMSNVGKKEPSDNLGRAIDHMCRKTGDLRRQLRKAVVDHVSDSFLETNVPLLVLIEAAKNGNEQEVEKYAQVFTEHADKLVEVANLACSMSSNEDGVKMVRCAASQIEALCPEVINAARVLVSCPSSKEAQENMDSFRHAWERHVRLLTEAVDDITTIDDFLAVSESHILEDVNKCVMALQEANADLLDRTAGAIRGRAARVAAVVEAEMDNYEPGLYTERVMEAVGVLKNDVMPNFAQRVEVAIDGLTANPQKDVDENEFIDASRLVYDGVREIRLAVLMNRADEDLDPEEVIFDETYNIDARSRSSIHTESHFDEYPEVSGVTTARDAMRALKEEDKEKISAEVEIFRTEKMKFDQEVAKWDDAGNDIIVLAKHMCMIMMEMTDFTRGRGPLKHTMDVINAAKKISEAGTKLDKFARQIADQCPESSTKKDLLAYLQRIALYCHQLNITSKVKADVQNISGELIVSGLDSATSLIQAAKNLMNAVVLTVKACYVASTKYPRLDPIVSPIVVWKMKAPEKKPLVRRERPDEVKAKVRKGSQKKQVQPLTALSEFTNISESRSSVEMSSEKRRDKTIGVLTKRHTCLAHPPPRSKSLDRSLHCYRHAMPYMDAPMQGYSADDVPRNNALGSVVDNPEDLRLRRTVLLERVNGSYGFTLQSYGIQYGHSDGEVEVLTYVDFVDENGVAYKAGLRTGDVILSINGTDVERADHKDLVALIQTSTRLRMVVLYEDCARRVDLHMRYITLTQKLQYAVAEFKQLCKREKQVLFTAQKRCSRRRRDKSAGAAASSPHPGRRSRNPNQSAPSTLAHPPASGRQLENVCQTTQSPMSDKAEQFFPGRSVLKLLMKAKLEEKSPTGKCKSFNCWSSCHDIGKAVKDDSTQTADVVGSERGATGVQNIPPPPPPHVTNPEKRHRHHNHAHKRRSRSQKSKQYRVENDSGDECRHQHHVSACVTPQHALDIKHRPRSTETLIDPAPLEPWQPQECACLRSKSFSATQSYSLTRSPKTDSFTHVSVSTTTTTTKSKRWSMSVGRPKTPTSGTGMKDSLIGNAEGMIEDAETQSSKNGALPRHRKKRPHKGQH</sequence>
<feature type="region of interest" description="Disordered" evidence="8">
    <location>
        <begin position="1241"/>
        <end position="1291"/>
    </location>
</feature>
<dbReference type="GO" id="GO:0016342">
    <property type="term" value="C:catenin complex"/>
    <property type="evidence" value="ECO:0007669"/>
    <property type="project" value="TreeGrafter"/>
</dbReference>
<dbReference type="InterPro" id="IPR001478">
    <property type="entry name" value="PDZ"/>
</dbReference>
<dbReference type="InterPro" id="IPR041489">
    <property type="entry name" value="PDZ_6"/>
</dbReference>
<dbReference type="Proteomes" id="UP000678499">
    <property type="component" value="Unassembled WGS sequence"/>
</dbReference>
<dbReference type="InterPro" id="IPR001033">
    <property type="entry name" value="Alpha_catenin"/>
</dbReference>
<dbReference type="Gene3D" id="2.30.42.10">
    <property type="match status" value="1"/>
</dbReference>
<dbReference type="GO" id="GO:0098609">
    <property type="term" value="P:cell-cell adhesion"/>
    <property type="evidence" value="ECO:0007669"/>
    <property type="project" value="TreeGrafter"/>
</dbReference>
<dbReference type="PANTHER" id="PTHR18914:SF9">
    <property type="entry name" value="CATENIN ALPHA"/>
    <property type="match status" value="1"/>
</dbReference>
<feature type="domain" description="PDZ" evidence="9">
    <location>
        <begin position="993"/>
        <end position="1070"/>
    </location>
</feature>
<feature type="compositionally biased region" description="Polar residues" evidence="8">
    <location>
        <begin position="1169"/>
        <end position="1178"/>
    </location>
</feature>
<dbReference type="InterPro" id="IPR036723">
    <property type="entry name" value="Alpha-catenin/vinculin-like_sf"/>
</dbReference>
<comment type="subcellular location">
    <subcellularLocation>
        <location evidence="2">Cell junction</location>
    </subcellularLocation>
    <subcellularLocation>
        <location evidence="1">Cytoplasm</location>
        <location evidence="1">Cytoskeleton</location>
    </subcellularLocation>
</comment>
<evidence type="ECO:0000256" key="5">
    <source>
        <dbReference type="ARBA" id="ARBA00022889"/>
    </source>
</evidence>
<dbReference type="PANTHER" id="PTHR18914">
    <property type="entry name" value="ALPHA CATENIN"/>
    <property type="match status" value="1"/>
</dbReference>
<keyword evidence="11" id="KW-1185">Reference proteome</keyword>
<dbReference type="SUPFAM" id="SSF50156">
    <property type="entry name" value="PDZ domain-like"/>
    <property type="match status" value="1"/>
</dbReference>
<evidence type="ECO:0000259" key="9">
    <source>
        <dbReference type="PROSITE" id="PS50106"/>
    </source>
</evidence>
<keyword evidence="4" id="KW-0963">Cytoplasm</keyword>
<dbReference type="GO" id="GO:0008013">
    <property type="term" value="F:beta-catenin binding"/>
    <property type="evidence" value="ECO:0007669"/>
    <property type="project" value="TreeGrafter"/>
</dbReference>
<evidence type="ECO:0000256" key="8">
    <source>
        <dbReference type="SAM" id="MobiDB-lite"/>
    </source>
</evidence>
<dbReference type="GO" id="GO:0051015">
    <property type="term" value="F:actin filament binding"/>
    <property type="evidence" value="ECO:0007669"/>
    <property type="project" value="InterPro"/>
</dbReference>
<dbReference type="PROSITE" id="PS50106">
    <property type="entry name" value="PDZ"/>
    <property type="match status" value="1"/>
</dbReference>
<organism evidence="10">
    <name type="scientific">Notodromas monacha</name>
    <dbReference type="NCBI Taxonomy" id="399045"/>
    <lineage>
        <taxon>Eukaryota</taxon>
        <taxon>Metazoa</taxon>
        <taxon>Ecdysozoa</taxon>
        <taxon>Arthropoda</taxon>
        <taxon>Crustacea</taxon>
        <taxon>Oligostraca</taxon>
        <taxon>Ostracoda</taxon>
        <taxon>Podocopa</taxon>
        <taxon>Podocopida</taxon>
        <taxon>Cypridocopina</taxon>
        <taxon>Cypridoidea</taxon>
        <taxon>Cyprididae</taxon>
        <taxon>Notodromas</taxon>
    </lineage>
</organism>